<name>A0A5C4Y4B8_9DEIO</name>
<dbReference type="InterPro" id="IPR011990">
    <property type="entry name" value="TPR-like_helical_dom_sf"/>
</dbReference>
<organism evidence="2 3">
    <name type="scientific">Deinococcus radiopugnans ATCC 19172</name>
    <dbReference type="NCBI Taxonomy" id="585398"/>
    <lineage>
        <taxon>Bacteria</taxon>
        <taxon>Thermotogati</taxon>
        <taxon>Deinococcota</taxon>
        <taxon>Deinococci</taxon>
        <taxon>Deinococcales</taxon>
        <taxon>Deinococcaceae</taxon>
        <taxon>Deinococcus</taxon>
    </lineage>
</organism>
<reference evidence="2 3" key="1">
    <citation type="submission" date="2019-06" db="EMBL/GenBank/DDBJ databases">
        <title>Genome sequence of Deinococcus radiopugnans ATCC 19172.</title>
        <authorList>
            <person name="Maclea K.S."/>
            <person name="Maynard C.R."/>
        </authorList>
    </citation>
    <scope>NUCLEOTIDE SEQUENCE [LARGE SCALE GENOMIC DNA]</scope>
    <source>
        <strain evidence="2 3">ATCC 19172</strain>
    </source>
</reference>
<keyword evidence="4" id="KW-1185">Reference proteome</keyword>
<dbReference type="RefSeq" id="WP_139403666.1">
    <property type="nucleotide sequence ID" value="NZ_JACHEW010000011.1"/>
</dbReference>
<sequence length="568" mass="62952">MGDALRDTRSWYDWKTQQAAQGRSLFETAALLSPDRSPIARLRAATLLERAGHLTQAMADIKVCLKSGDRAIRVHALALLIFSERESRNQEDHPGVDQIDPAIRTLEPHLNYGEGDGEVDDFYIETQVVLKYNLCRLYFDLGKYDLALAHAGEAIYLSLPLETPQLTFSVRMSYARAALRLGQIQAALREYQVINTVALPGTNLWLFSGLNVANILLMLGDHAEALTLIDFILGSDAGNVPALTSRQYIRALSGLLAPEEAIQPCRDLHRDQINAGLQALIAFVNTGQREGLTRALELFKHLQGNNPTFDGVIGWAQSVALLNLGQIYLSAQRIMLHPPNFPVVEALVLGMKLDIALQPDGIDLEPPAQLCQQLQQLFRREPSRSARLGLAEILTYWHPKAAAFCAFSPHSVPELVDATLPSVFVDGRPIRVHGQAIATRLPFLQMTLETFGIDAAMPRDQSTERERMASALTVGWGAGTRQLPVIPPALLIFHYVRVAEQEGGLWRMAARELARTHGTVPKTFGGHLRQERTLLAELLGQLLDERINVKTFQHRLAKRRSPAEGDSP</sequence>
<dbReference type="SUPFAM" id="SSF48452">
    <property type="entry name" value="TPR-like"/>
    <property type="match status" value="1"/>
</dbReference>
<protein>
    <submittedName>
        <fullName evidence="1">Tetratricopeptide (TPR) repeat protein</fullName>
    </submittedName>
</protein>
<dbReference type="AlphaFoldDB" id="A0A5C4Y4B8"/>
<evidence type="ECO:0000313" key="3">
    <source>
        <dbReference type="Proteomes" id="UP000313988"/>
    </source>
</evidence>
<accession>A0A5C4Y4B8</accession>
<dbReference type="EMBL" id="VDMO01000012">
    <property type="protein sequence ID" value="TNM70645.1"/>
    <property type="molecule type" value="Genomic_DNA"/>
</dbReference>
<proteinExistence type="predicted"/>
<dbReference type="Proteomes" id="UP000313988">
    <property type="component" value="Unassembled WGS sequence"/>
</dbReference>
<dbReference type="OrthoDB" id="66779at2"/>
<dbReference type="EMBL" id="JACHEW010000011">
    <property type="protein sequence ID" value="MBB6017127.1"/>
    <property type="molecule type" value="Genomic_DNA"/>
</dbReference>
<comment type="caution">
    <text evidence="2">The sequence shown here is derived from an EMBL/GenBank/DDBJ whole genome shotgun (WGS) entry which is preliminary data.</text>
</comment>
<gene>
    <name evidence="2" type="ORF">FHR04_12130</name>
    <name evidence="1" type="ORF">HNQ04_002389</name>
</gene>
<dbReference type="Gene3D" id="1.25.40.10">
    <property type="entry name" value="Tetratricopeptide repeat domain"/>
    <property type="match status" value="1"/>
</dbReference>
<reference evidence="1 4" key="2">
    <citation type="submission" date="2020-08" db="EMBL/GenBank/DDBJ databases">
        <title>Genomic Encyclopedia of Type Strains, Phase IV (KMG-IV): sequencing the most valuable type-strain genomes for metagenomic binning, comparative biology and taxonomic classification.</title>
        <authorList>
            <person name="Goeker M."/>
        </authorList>
    </citation>
    <scope>NUCLEOTIDE SEQUENCE [LARGE SCALE GENOMIC DNA]</scope>
    <source>
        <strain evidence="1 4">DSM 12027</strain>
    </source>
</reference>
<evidence type="ECO:0000313" key="4">
    <source>
        <dbReference type="Proteomes" id="UP000629870"/>
    </source>
</evidence>
<evidence type="ECO:0000313" key="2">
    <source>
        <dbReference type="EMBL" id="TNM70645.1"/>
    </source>
</evidence>
<evidence type="ECO:0000313" key="1">
    <source>
        <dbReference type="EMBL" id="MBB6017127.1"/>
    </source>
</evidence>
<dbReference type="Proteomes" id="UP000629870">
    <property type="component" value="Unassembled WGS sequence"/>
</dbReference>